<reference evidence="2" key="1">
    <citation type="submission" date="2021-02" db="EMBL/GenBank/DDBJ databases">
        <authorList>
            <person name="Nowell W R."/>
        </authorList>
    </citation>
    <scope>NUCLEOTIDE SEQUENCE</scope>
    <source>
        <strain evidence="2">Ploen Becks lab</strain>
    </source>
</reference>
<dbReference type="Proteomes" id="UP000663879">
    <property type="component" value="Unassembled WGS sequence"/>
</dbReference>
<keyword evidence="3" id="KW-1185">Reference proteome</keyword>
<evidence type="ECO:0000313" key="2">
    <source>
        <dbReference type="EMBL" id="CAF1041745.1"/>
    </source>
</evidence>
<sequence length="170" mass="19577">MENLNFNYISSDSEDEESLENFEDEDEYDDEEGFTYIFENGNPSVVRNNYVYKQKKLNKGSIYYICESCSASITINNDGSIKQETTDHRHESLSDDHIECLKAMGRMKKRSASEAHSTFDAIYDSEVEKLNQNGICSDSIILYLKPFSVLKSSLYYIRKKTLPNLPQSTD</sequence>
<dbReference type="AlphaFoldDB" id="A0A814JSX0"/>
<proteinExistence type="predicted"/>
<protein>
    <recommendedName>
        <fullName evidence="4">FLYWCH-type domain-containing protein</fullName>
    </recommendedName>
</protein>
<accession>A0A814JSX0</accession>
<evidence type="ECO:0008006" key="4">
    <source>
        <dbReference type="Google" id="ProtNLM"/>
    </source>
</evidence>
<dbReference type="Gene3D" id="2.20.25.240">
    <property type="match status" value="1"/>
</dbReference>
<gene>
    <name evidence="2" type="ORF">OXX778_LOCUS18387</name>
</gene>
<dbReference type="EMBL" id="CAJNOC010005077">
    <property type="protein sequence ID" value="CAF1041745.1"/>
    <property type="molecule type" value="Genomic_DNA"/>
</dbReference>
<name>A0A814JSX0_9BILA</name>
<evidence type="ECO:0000313" key="3">
    <source>
        <dbReference type="Proteomes" id="UP000663879"/>
    </source>
</evidence>
<feature type="region of interest" description="Disordered" evidence="1">
    <location>
        <begin position="1"/>
        <end position="20"/>
    </location>
</feature>
<evidence type="ECO:0000256" key="1">
    <source>
        <dbReference type="SAM" id="MobiDB-lite"/>
    </source>
</evidence>
<organism evidence="2 3">
    <name type="scientific">Brachionus calyciflorus</name>
    <dbReference type="NCBI Taxonomy" id="104777"/>
    <lineage>
        <taxon>Eukaryota</taxon>
        <taxon>Metazoa</taxon>
        <taxon>Spiralia</taxon>
        <taxon>Gnathifera</taxon>
        <taxon>Rotifera</taxon>
        <taxon>Eurotatoria</taxon>
        <taxon>Monogononta</taxon>
        <taxon>Pseudotrocha</taxon>
        <taxon>Ploima</taxon>
        <taxon>Brachionidae</taxon>
        <taxon>Brachionus</taxon>
    </lineage>
</organism>
<comment type="caution">
    <text evidence="2">The sequence shown here is derived from an EMBL/GenBank/DDBJ whole genome shotgun (WGS) entry which is preliminary data.</text>
</comment>